<sequence>MNLEWKAAELDEFVRSYKSDNLNVYTDIDDNTLMLCFEFKPNPPESKEIRNHIIQKCIEKFSWFNIKDCSEHGDITYVAGTIPLKPNPNWKTYIYPIVINNV</sequence>
<dbReference type="EMBL" id="JADIND010000125">
    <property type="protein sequence ID" value="MBO8430909.1"/>
    <property type="molecule type" value="Genomic_DNA"/>
</dbReference>
<gene>
    <name evidence="1" type="ORF">IAC76_05930</name>
</gene>
<evidence type="ECO:0000313" key="2">
    <source>
        <dbReference type="Proteomes" id="UP000823632"/>
    </source>
</evidence>
<name>A0A9D9GZT9_9BACT</name>
<proteinExistence type="predicted"/>
<protein>
    <submittedName>
        <fullName evidence="1">Uncharacterized protein</fullName>
    </submittedName>
</protein>
<evidence type="ECO:0000313" key="1">
    <source>
        <dbReference type="EMBL" id="MBO8430909.1"/>
    </source>
</evidence>
<organism evidence="1 2">
    <name type="scientific">Candidatus Scatousia excrementipullorum</name>
    <dbReference type="NCBI Taxonomy" id="2840936"/>
    <lineage>
        <taxon>Bacteria</taxon>
        <taxon>Candidatus Scatousia</taxon>
    </lineage>
</organism>
<comment type="caution">
    <text evidence="1">The sequence shown here is derived from an EMBL/GenBank/DDBJ whole genome shotgun (WGS) entry which is preliminary data.</text>
</comment>
<reference evidence="1" key="2">
    <citation type="journal article" date="2021" name="PeerJ">
        <title>Extensive microbial diversity within the chicken gut microbiome revealed by metagenomics and culture.</title>
        <authorList>
            <person name="Gilroy R."/>
            <person name="Ravi A."/>
            <person name="Getino M."/>
            <person name="Pursley I."/>
            <person name="Horton D.L."/>
            <person name="Alikhan N.F."/>
            <person name="Baker D."/>
            <person name="Gharbi K."/>
            <person name="Hall N."/>
            <person name="Watson M."/>
            <person name="Adriaenssens E.M."/>
            <person name="Foster-Nyarko E."/>
            <person name="Jarju S."/>
            <person name="Secka A."/>
            <person name="Antonio M."/>
            <person name="Oren A."/>
            <person name="Chaudhuri R.R."/>
            <person name="La Ragione R."/>
            <person name="Hildebrand F."/>
            <person name="Pallen M.J."/>
        </authorList>
    </citation>
    <scope>NUCLEOTIDE SEQUENCE</scope>
    <source>
        <strain evidence="1">10192</strain>
    </source>
</reference>
<dbReference type="AlphaFoldDB" id="A0A9D9GZT9"/>
<dbReference type="Proteomes" id="UP000823632">
    <property type="component" value="Unassembled WGS sequence"/>
</dbReference>
<accession>A0A9D9GZT9</accession>
<reference evidence="1" key="1">
    <citation type="submission" date="2020-10" db="EMBL/GenBank/DDBJ databases">
        <authorList>
            <person name="Gilroy R."/>
        </authorList>
    </citation>
    <scope>NUCLEOTIDE SEQUENCE</scope>
    <source>
        <strain evidence="1">10192</strain>
    </source>
</reference>